<name>A0A089QC48_9LACO</name>
<proteinExistence type="inferred from homology"/>
<dbReference type="GO" id="GO:0008173">
    <property type="term" value="F:RNA methyltransferase activity"/>
    <property type="evidence" value="ECO:0007669"/>
    <property type="project" value="InterPro"/>
</dbReference>
<reference evidence="8 9" key="1">
    <citation type="journal article" date="2014" name="BMC Genomics">
        <title>Unusual genome complexity in Lactobacillus salivarius JCM1046.</title>
        <authorList>
            <person name="Raftis E.J."/>
            <person name="Forde B.M."/>
            <person name="Claesson M.J."/>
            <person name="O'Toole P.W."/>
        </authorList>
    </citation>
    <scope>NUCLEOTIDE SEQUENCE [LARGE SCALE GENOMIC DNA]</scope>
    <source>
        <strain evidence="8 9">JCM1046</strain>
    </source>
</reference>
<evidence type="ECO:0000313" key="9">
    <source>
        <dbReference type="Proteomes" id="UP000029488"/>
    </source>
</evidence>
<dbReference type="RefSeq" id="WP_044004933.1">
    <property type="nucleotide sequence ID" value="NZ_CP007646.1"/>
</dbReference>
<keyword evidence="5 6" id="KW-0694">RNA-binding</keyword>
<sequence>MDLPKDFIEKYQNLLGDEAEDFLASLDEKSVIGFRLNPLKRHYKDVDYDLTASVPFAQDGFIGKVSGRSLEHQAGYVYSQDLSAMYVAAVANAQPGDKVLDLCAAPGGKSTQLAEQLNNQGLLVSNEINTKRAKILAENMERIGAKNVIITNESPDNLAKVFKGYFDKIVVDAPCSGEGMFRKDHSAVKYWHKDYPDECAHRQKLILEEAMKMLKTGGELVYSTCTFAPEEDEQIVAWLLENYDLTLEPITKYDGMDSGRPEFADGNKDLAKTIRLMPHHFEGEGQFLAKLKFNGKAASVTKKKTKKKKKSKTISSDKLDLWHKFVNDFSSQELNFADQDLRVNGDYLYYYNKNWLDINKLKYVRPGLMLGTFKKNRFEPSYALALAVQEVAEENVIELTKDQWTEYVAGNTIFLSGNTRKNGWYLLRCEEKNFAFGKLVNGTIKNFFPKGLRFQA</sequence>
<dbReference type="InterPro" id="IPR031340">
    <property type="entry name" value="RsmF_methylt_CI"/>
</dbReference>
<protein>
    <submittedName>
        <fullName evidence="8">Putative 23S rRNA m(5)C methyltransferase</fullName>
        <ecNumber evidence="8">2.1.1.-</ecNumber>
    </submittedName>
</protein>
<dbReference type="AlphaFoldDB" id="A0A089QC48"/>
<dbReference type="SUPFAM" id="SSF53335">
    <property type="entry name" value="S-adenosyl-L-methionine-dependent methyltransferases"/>
    <property type="match status" value="1"/>
</dbReference>
<feature type="binding site" evidence="6">
    <location>
        <position position="172"/>
    </location>
    <ligand>
        <name>S-adenosyl-L-methionine</name>
        <dbReference type="ChEBI" id="CHEBI:59789"/>
    </ligand>
</feature>
<dbReference type="PANTHER" id="PTHR22807:SF30">
    <property type="entry name" value="28S RRNA (CYTOSINE(4447)-C(5))-METHYLTRANSFERASE-RELATED"/>
    <property type="match status" value="1"/>
</dbReference>
<dbReference type="GO" id="GO:0001510">
    <property type="term" value="P:RNA methylation"/>
    <property type="evidence" value="ECO:0007669"/>
    <property type="project" value="InterPro"/>
</dbReference>
<dbReference type="Pfam" id="PF13636">
    <property type="entry name" value="Methyltranf_PUA"/>
    <property type="match status" value="1"/>
</dbReference>
<dbReference type="InterPro" id="IPR031341">
    <property type="entry name" value="Methyltr_RsmF_N"/>
</dbReference>
<dbReference type="InterPro" id="IPR001678">
    <property type="entry name" value="MeTrfase_RsmB-F_NOP2_dom"/>
</dbReference>
<feature type="binding site" evidence="6">
    <location>
        <begin position="103"/>
        <end position="109"/>
    </location>
    <ligand>
        <name>S-adenosyl-L-methionine</name>
        <dbReference type="ChEBI" id="CHEBI:59789"/>
    </ligand>
</feature>
<dbReference type="GO" id="GO:0003723">
    <property type="term" value="F:RNA binding"/>
    <property type="evidence" value="ECO:0007669"/>
    <property type="project" value="UniProtKB-UniRule"/>
</dbReference>
<dbReference type="EC" id="2.1.1.-" evidence="8"/>
<keyword evidence="4 6" id="KW-0949">S-adenosyl-L-methionine</keyword>
<feature type="domain" description="SAM-dependent MTase RsmB/NOP-type" evidence="7">
    <location>
        <begin position="1"/>
        <end position="294"/>
    </location>
</feature>
<evidence type="ECO:0000256" key="4">
    <source>
        <dbReference type="ARBA" id="ARBA00022691"/>
    </source>
</evidence>
<dbReference type="PRINTS" id="PR02008">
    <property type="entry name" value="RCMTFAMILY"/>
</dbReference>
<dbReference type="CDD" id="cd21147">
    <property type="entry name" value="RsmF_methylt_CTD1"/>
    <property type="match status" value="1"/>
</dbReference>
<dbReference type="CDD" id="cd02440">
    <property type="entry name" value="AdoMet_MTases"/>
    <property type="match status" value="1"/>
</dbReference>
<dbReference type="KEGG" id="lsj:LSJ_0999c"/>
<dbReference type="InterPro" id="IPR023267">
    <property type="entry name" value="RCMT"/>
</dbReference>
<keyword evidence="1" id="KW-0963">Cytoplasm</keyword>
<evidence type="ECO:0000259" key="7">
    <source>
        <dbReference type="PROSITE" id="PS51686"/>
    </source>
</evidence>
<dbReference type="Pfam" id="PF17126">
    <property type="entry name" value="RsmF_methylt_CI"/>
    <property type="match status" value="1"/>
</dbReference>
<dbReference type="InterPro" id="IPR049560">
    <property type="entry name" value="MeTrfase_RsmB-F_NOP2_cat"/>
</dbReference>
<dbReference type="PANTHER" id="PTHR22807">
    <property type="entry name" value="NOP2 YEAST -RELATED NOL1/NOP2/FMU SUN DOMAIN-CONTAINING"/>
    <property type="match status" value="1"/>
</dbReference>
<dbReference type="InterPro" id="IPR029063">
    <property type="entry name" value="SAM-dependent_MTases_sf"/>
</dbReference>
<feature type="binding site" evidence="6">
    <location>
        <position position="127"/>
    </location>
    <ligand>
        <name>S-adenosyl-L-methionine</name>
        <dbReference type="ChEBI" id="CHEBI:59789"/>
    </ligand>
</feature>
<accession>A0A089QC48</accession>
<dbReference type="EMBL" id="CP007646">
    <property type="protein sequence ID" value="AIR10674.1"/>
    <property type="molecule type" value="Genomic_DNA"/>
</dbReference>
<dbReference type="Gene3D" id="3.30.70.1170">
    <property type="entry name" value="Sun protein, domain 3"/>
    <property type="match status" value="1"/>
</dbReference>
<dbReference type="PROSITE" id="PS51686">
    <property type="entry name" value="SAM_MT_RSMB_NOP"/>
    <property type="match status" value="1"/>
</dbReference>
<comment type="similarity">
    <text evidence="6">Belongs to the class I-like SAM-binding methyltransferase superfamily. RsmB/NOP family.</text>
</comment>
<dbReference type="Proteomes" id="UP000029488">
    <property type="component" value="Chromosome"/>
</dbReference>
<gene>
    <name evidence="8" type="ORF">LSJ_0999c</name>
</gene>
<dbReference type="InterPro" id="IPR027391">
    <property type="entry name" value="Nol1_Nop2_Fmu_2"/>
</dbReference>
<evidence type="ECO:0000256" key="1">
    <source>
        <dbReference type="ARBA" id="ARBA00022490"/>
    </source>
</evidence>
<evidence type="ECO:0000256" key="2">
    <source>
        <dbReference type="ARBA" id="ARBA00022603"/>
    </source>
</evidence>
<evidence type="ECO:0000256" key="3">
    <source>
        <dbReference type="ARBA" id="ARBA00022679"/>
    </source>
</evidence>
<dbReference type="Pfam" id="PF01189">
    <property type="entry name" value="Methyltr_RsmB-F"/>
    <property type="match status" value="1"/>
</dbReference>
<evidence type="ECO:0000256" key="6">
    <source>
        <dbReference type="PROSITE-ProRule" id="PRU01023"/>
    </source>
</evidence>
<keyword evidence="3 6" id="KW-0808">Transferase</keyword>
<dbReference type="Pfam" id="PF17125">
    <property type="entry name" value="Methyltr_RsmF_N"/>
    <property type="match status" value="1"/>
</dbReference>
<dbReference type="Gene3D" id="2.30.130.60">
    <property type="match status" value="1"/>
</dbReference>
<keyword evidence="2 6" id="KW-0489">Methyltransferase</keyword>
<evidence type="ECO:0000313" key="8">
    <source>
        <dbReference type="EMBL" id="AIR10674.1"/>
    </source>
</evidence>
<feature type="active site" description="Nucleophile" evidence="6">
    <location>
        <position position="225"/>
    </location>
</feature>
<evidence type="ECO:0000256" key="5">
    <source>
        <dbReference type="ARBA" id="ARBA00022884"/>
    </source>
</evidence>
<organism evidence="8 9">
    <name type="scientific">Ligilactobacillus salivarius</name>
    <dbReference type="NCBI Taxonomy" id="1624"/>
    <lineage>
        <taxon>Bacteria</taxon>
        <taxon>Bacillati</taxon>
        <taxon>Bacillota</taxon>
        <taxon>Bacilli</taxon>
        <taxon>Lactobacillales</taxon>
        <taxon>Lactobacillaceae</taxon>
        <taxon>Ligilactobacillus</taxon>
    </lineage>
</organism>
<dbReference type="Gene3D" id="3.40.50.150">
    <property type="entry name" value="Vaccinia Virus protein VP39"/>
    <property type="match status" value="1"/>
</dbReference>
<comment type="caution">
    <text evidence="6">Lacks conserved residue(s) required for the propagation of feature annotation.</text>
</comment>